<dbReference type="CDD" id="cd07989">
    <property type="entry name" value="LPLAT_AGPAT-like"/>
    <property type="match status" value="1"/>
</dbReference>
<evidence type="ECO:0000256" key="4">
    <source>
        <dbReference type="SAM" id="Phobius"/>
    </source>
</evidence>
<name>A0A133XEX8_9RHOO</name>
<keyword evidence="4" id="KW-0812">Transmembrane</keyword>
<evidence type="ECO:0000259" key="5">
    <source>
        <dbReference type="SMART" id="SM00563"/>
    </source>
</evidence>
<evidence type="ECO:0000313" key="7">
    <source>
        <dbReference type="Proteomes" id="UP000070186"/>
    </source>
</evidence>
<reference evidence="6 7" key="1">
    <citation type="submission" date="2015-12" db="EMBL/GenBank/DDBJ databases">
        <title>Nitrous oxide reduction kinetics distinguish bacteria harboring typical versus atypical NosZ.</title>
        <authorList>
            <person name="Yoon S."/>
            <person name="Nissen S."/>
            <person name="Park D."/>
            <person name="Sanford R.A."/>
            <person name="Loeffler F.E."/>
        </authorList>
    </citation>
    <scope>NUCLEOTIDE SEQUENCE [LARGE SCALE GENOMIC DNA]</scope>
    <source>
        <strain evidence="6 7">ATCC BAA-841</strain>
    </source>
</reference>
<keyword evidence="2 6" id="KW-0808">Transferase</keyword>
<dbReference type="STRING" id="281362.AT959_16165"/>
<feature type="transmembrane region" description="Helical" evidence="4">
    <location>
        <begin position="12"/>
        <end position="35"/>
    </location>
</feature>
<comment type="caution">
    <text evidence="6">The sequence shown here is derived from an EMBL/GenBank/DDBJ whole genome shotgun (WGS) entry which is preliminary data.</text>
</comment>
<sequence>MTVIRSSLFMAWAILWSIVSAPLVVIAALALRGLWGYRFGKLWRLGIQWGVENLLGIRPKVIGLENMPLEPCVILAKHQSAWETMTLQDYVPNGAYCVFVLKKELLKVPLIGWGLAAMKMISIDRAAGKDALDQVVTQGRERLKQGFYVILFPEGTRVAPGQTKRYKPGGAYLATHVGCKVVPIAHDAGELWPRQAFLKKPGTITVSIGPAFDATGMSEAEVNRQAEAWIEAEMRRISPHRYRDAARSNA</sequence>
<keyword evidence="3 6" id="KW-0012">Acyltransferase</keyword>
<dbReference type="AlphaFoldDB" id="A0A133XEX8"/>
<dbReference type="PANTHER" id="PTHR10434">
    <property type="entry name" value="1-ACYL-SN-GLYCEROL-3-PHOSPHATE ACYLTRANSFERASE"/>
    <property type="match status" value="1"/>
</dbReference>
<organism evidence="6 7">
    <name type="scientific">Dechloromonas denitrificans</name>
    <dbReference type="NCBI Taxonomy" id="281362"/>
    <lineage>
        <taxon>Bacteria</taxon>
        <taxon>Pseudomonadati</taxon>
        <taxon>Pseudomonadota</taxon>
        <taxon>Betaproteobacteria</taxon>
        <taxon>Rhodocyclales</taxon>
        <taxon>Azonexaceae</taxon>
        <taxon>Dechloromonas</taxon>
    </lineage>
</organism>
<dbReference type="Proteomes" id="UP000070186">
    <property type="component" value="Unassembled WGS sequence"/>
</dbReference>
<keyword evidence="4" id="KW-1133">Transmembrane helix</keyword>
<comment type="pathway">
    <text evidence="1">Lipid metabolism.</text>
</comment>
<keyword evidence="4" id="KW-0472">Membrane</keyword>
<evidence type="ECO:0000256" key="2">
    <source>
        <dbReference type="ARBA" id="ARBA00022679"/>
    </source>
</evidence>
<keyword evidence="7" id="KW-1185">Reference proteome</keyword>
<dbReference type="SMART" id="SM00563">
    <property type="entry name" value="PlsC"/>
    <property type="match status" value="1"/>
</dbReference>
<protein>
    <submittedName>
        <fullName evidence="6">Acyl-phosphate glycerol 3-phosphate acyltransferase</fullName>
    </submittedName>
</protein>
<dbReference type="Pfam" id="PF01553">
    <property type="entry name" value="Acyltransferase"/>
    <property type="match status" value="1"/>
</dbReference>
<gene>
    <name evidence="6" type="ORF">AT959_16165</name>
</gene>
<accession>A0A133XEX8</accession>
<dbReference type="SUPFAM" id="SSF69593">
    <property type="entry name" value="Glycerol-3-phosphate (1)-acyltransferase"/>
    <property type="match status" value="1"/>
</dbReference>
<dbReference type="PANTHER" id="PTHR10434:SF40">
    <property type="entry name" value="1-ACYL-SN-GLYCEROL-3-PHOSPHATE ACYLTRANSFERASE"/>
    <property type="match status" value="1"/>
</dbReference>
<evidence type="ECO:0000256" key="1">
    <source>
        <dbReference type="ARBA" id="ARBA00005189"/>
    </source>
</evidence>
<dbReference type="GO" id="GO:0003841">
    <property type="term" value="F:1-acylglycerol-3-phosphate O-acyltransferase activity"/>
    <property type="evidence" value="ECO:0007669"/>
    <property type="project" value="TreeGrafter"/>
</dbReference>
<dbReference type="InterPro" id="IPR002123">
    <property type="entry name" value="Plipid/glycerol_acylTrfase"/>
</dbReference>
<feature type="domain" description="Phospholipid/glycerol acyltransferase" evidence="5">
    <location>
        <begin position="72"/>
        <end position="189"/>
    </location>
</feature>
<dbReference type="EMBL" id="LODL01000035">
    <property type="protein sequence ID" value="KXB29483.1"/>
    <property type="molecule type" value="Genomic_DNA"/>
</dbReference>
<evidence type="ECO:0000256" key="3">
    <source>
        <dbReference type="ARBA" id="ARBA00023315"/>
    </source>
</evidence>
<proteinExistence type="predicted"/>
<evidence type="ECO:0000313" key="6">
    <source>
        <dbReference type="EMBL" id="KXB29483.1"/>
    </source>
</evidence>
<dbReference type="GO" id="GO:0006654">
    <property type="term" value="P:phosphatidic acid biosynthetic process"/>
    <property type="evidence" value="ECO:0007669"/>
    <property type="project" value="TreeGrafter"/>
</dbReference>
<dbReference type="RefSeq" id="WP_066885195.1">
    <property type="nucleotide sequence ID" value="NZ_LODL01000035.1"/>
</dbReference>